<dbReference type="AlphaFoldDB" id="A0A192A2V7"/>
<accession>A0A192A2V7</accession>
<evidence type="ECO:0000313" key="2">
    <source>
        <dbReference type="Proteomes" id="UP000078572"/>
    </source>
</evidence>
<name>A0A192A2V7_9RALS</name>
<protein>
    <submittedName>
        <fullName evidence="1">Uncharacterized protein</fullName>
    </submittedName>
</protein>
<dbReference type="Proteomes" id="UP000078572">
    <property type="component" value="Chromosome 2"/>
</dbReference>
<sequence length="366" mass="41199">MPQTVTEIGSYHMLTPMMVQYLVGLCCLGRDPEAVDVTIGDMVFDEAAEKERDVDVTVTIVDEHGEVTAFKAAEVKHEGKPVDVATVEQLIAKLTDMPKITHKAIFSTAGYTDGARTKARKRGVNLYTLQPWENPIGIDFPDFLGVGTPSEFLFCFRSHLLYWHQYKCTYSLPATSIPNILDLATRTVESSGKPHPRWPTLGDYQKDLLLRSTGILCMQDVAQAALQAFPHESTDEEAEFTMGPEWPHTHTLDIERDDVHLVLKDGSTVLINEATITGLLQWRRRTIKPNFMILKDAFDNSAFSGAAITHIGTDDGRMFALIFPEKGRQLSIHRFQIPDKQRNMIRKLSIKDTSYLGGYRVSRRQS</sequence>
<gene>
    <name evidence="1" type="ORF">A9Y76_18730</name>
</gene>
<reference evidence="2" key="1">
    <citation type="submission" date="2016-06" db="EMBL/GenBank/DDBJ databases">
        <authorList>
            <person name="Xu Y."/>
            <person name="Nagy A."/>
            <person name="Yan X."/>
            <person name="Kim S.W."/>
            <person name="Haley B."/>
            <person name="Liu N.T."/>
            <person name="Nou X."/>
        </authorList>
    </citation>
    <scope>NUCLEOTIDE SEQUENCE [LARGE SCALE GENOMIC DNA]</scope>
    <source>
        <strain evidence="2">ATCC 49129</strain>
    </source>
</reference>
<dbReference type="EMBL" id="CP016023">
    <property type="protein sequence ID" value="ANJ74627.1"/>
    <property type="molecule type" value="Genomic_DNA"/>
</dbReference>
<evidence type="ECO:0000313" key="1">
    <source>
        <dbReference type="EMBL" id="ANJ74627.1"/>
    </source>
</evidence>
<proteinExistence type="predicted"/>
<keyword evidence="2" id="KW-1185">Reference proteome</keyword>
<dbReference type="OrthoDB" id="4773306at2"/>
<organism evidence="1 2">
    <name type="scientific">Ralstonia insidiosa</name>
    <dbReference type="NCBI Taxonomy" id="190721"/>
    <lineage>
        <taxon>Bacteria</taxon>
        <taxon>Pseudomonadati</taxon>
        <taxon>Pseudomonadota</taxon>
        <taxon>Betaproteobacteria</taxon>
        <taxon>Burkholderiales</taxon>
        <taxon>Burkholderiaceae</taxon>
        <taxon>Ralstonia</taxon>
    </lineage>
</organism>